<name>A0A0C2Y578_HEBCY</name>
<gene>
    <name evidence="1" type="ORF">M413DRAFT_33535</name>
</gene>
<evidence type="ECO:0000313" key="1">
    <source>
        <dbReference type="EMBL" id="KIM45008.1"/>
    </source>
</evidence>
<dbReference type="EMBL" id="KN831773">
    <property type="protein sequence ID" value="KIM45008.1"/>
    <property type="molecule type" value="Genomic_DNA"/>
</dbReference>
<protein>
    <submittedName>
        <fullName evidence="1">Uncharacterized protein</fullName>
    </submittedName>
</protein>
<evidence type="ECO:0000313" key="2">
    <source>
        <dbReference type="Proteomes" id="UP000053424"/>
    </source>
</evidence>
<dbReference type="AlphaFoldDB" id="A0A0C2Y578"/>
<keyword evidence="2" id="KW-1185">Reference proteome</keyword>
<dbReference type="Proteomes" id="UP000053424">
    <property type="component" value="Unassembled WGS sequence"/>
</dbReference>
<feature type="non-terminal residue" evidence="1">
    <location>
        <position position="1"/>
    </location>
</feature>
<dbReference type="OrthoDB" id="3262968at2759"/>
<reference evidence="1 2" key="1">
    <citation type="submission" date="2014-04" db="EMBL/GenBank/DDBJ databases">
        <authorList>
            <consortium name="DOE Joint Genome Institute"/>
            <person name="Kuo A."/>
            <person name="Gay G."/>
            <person name="Dore J."/>
            <person name="Kohler A."/>
            <person name="Nagy L.G."/>
            <person name="Floudas D."/>
            <person name="Copeland A."/>
            <person name="Barry K.W."/>
            <person name="Cichocki N."/>
            <person name="Veneault-Fourrey C."/>
            <person name="LaButti K."/>
            <person name="Lindquist E.A."/>
            <person name="Lipzen A."/>
            <person name="Lundell T."/>
            <person name="Morin E."/>
            <person name="Murat C."/>
            <person name="Sun H."/>
            <person name="Tunlid A."/>
            <person name="Henrissat B."/>
            <person name="Grigoriev I.V."/>
            <person name="Hibbett D.S."/>
            <person name="Martin F."/>
            <person name="Nordberg H.P."/>
            <person name="Cantor M.N."/>
            <person name="Hua S.X."/>
        </authorList>
    </citation>
    <scope>NUCLEOTIDE SEQUENCE [LARGE SCALE GENOMIC DNA]</scope>
    <source>
        <strain evidence="2">h7</strain>
    </source>
</reference>
<accession>A0A0C2Y578</accession>
<feature type="non-terminal residue" evidence="1">
    <location>
        <position position="79"/>
    </location>
</feature>
<dbReference type="HOGENOM" id="CLU_197190_0_0_1"/>
<organism evidence="1 2">
    <name type="scientific">Hebeloma cylindrosporum</name>
    <dbReference type="NCBI Taxonomy" id="76867"/>
    <lineage>
        <taxon>Eukaryota</taxon>
        <taxon>Fungi</taxon>
        <taxon>Dikarya</taxon>
        <taxon>Basidiomycota</taxon>
        <taxon>Agaricomycotina</taxon>
        <taxon>Agaricomycetes</taxon>
        <taxon>Agaricomycetidae</taxon>
        <taxon>Agaricales</taxon>
        <taxon>Agaricineae</taxon>
        <taxon>Hymenogastraceae</taxon>
        <taxon>Hebeloma</taxon>
    </lineage>
</organism>
<reference evidence="2" key="2">
    <citation type="submission" date="2015-01" db="EMBL/GenBank/DDBJ databases">
        <title>Evolutionary Origins and Diversification of the Mycorrhizal Mutualists.</title>
        <authorList>
            <consortium name="DOE Joint Genome Institute"/>
            <consortium name="Mycorrhizal Genomics Consortium"/>
            <person name="Kohler A."/>
            <person name="Kuo A."/>
            <person name="Nagy L.G."/>
            <person name="Floudas D."/>
            <person name="Copeland A."/>
            <person name="Barry K.W."/>
            <person name="Cichocki N."/>
            <person name="Veneault-Fourrey C."/>
            <person name="LaButti K."/>
            <person name="Lindquist E.A."/>
            <person name="Lipzen A."/>
            <person name="Lundell T."/>
            <person name="Morin E."/>
            <person name="Murat C."/>
            <person name="Riley R."/>
            <person name="Ohm R."/>
            <person name="Sun H."/>
            <person name="Tunlid A."/>
            <person name="Henrissat B."/>
            <person name="Grigoriev I.V."/>
            <person name="Hibbett D.S."/>
            <person name="Martin F."/>
        </authorList>
    </citation>
    <scope>NUCLEOTIDE SEQUENCE [LARGE SCALE GENOMIC DNA]</scope>
    <source>
        <strain evidence="2">h7</strain>
    </source>
</reference>
<proteinExistence type="predicted"/>
<dbReference type="STRING" id="686832.A0A0C2Y578"/>
<sequence length="79" mass="8723">IPPEDVLEENFLIEIDVSKELSADEKRVFEAMLIRNRKAFGIDGELGNYPGEVEIPVIEGTKPVCIPPFGASPANREVI</sequence>